<proteinExistence type="predicted"/>
<reference evidence="1 2" key="1">
    <citation type="journal article" date="2021" name="ISME J.">
        <title>Genomic evolution of the class Acidithiobacillia: deep-branching Proteobacteria living in extreme acidic conditions.</title>
        <authorList>
            <person name="Moya-Beltran A."/>
            <person name="Beard S."/>
            <person name="Rojas-Villalobos C."/>
            <person name="Issotta F."/>
            <person name="Gallardo Y."/>
            <person name="Ulloa R."/>
            <person name="Giaveno A."/>
            <person name="Degli Esposti M."/>
            <person name="Johnson D.B."/>
            <person name="Quatrini R."/>
        </authorList>
    </citation>
    <scope>NUCLEOTIDE SEQUENCE [LARGE SCALE GENOMIC DNA]</scope>
    <source>
        <strain evidence="1 2">GG1-14</strain>
    </source>
</reference>
<evidence type="ECO:0000313" key="1">
    <source>
        <dbReference type="EMBL" id="XRI73466.1"/>
    </source>
</evidence>
<organism evidence="1 2">
    <name type="scientific">Acidithiobacillus montserratensis</name>
    <dbReference type="NCBI Taxonomy" id="2729135"/>
    <lineage>
        <taxon>Bacteria</taxon>
        <taxon>Pseudomonadati</taxon>
        <taxon>Pseudomonadota</taxon>
        <taxon>Acidithiobacillia</taxon>
        <taxon>Acidithiobacillales</taxon>
        <taxon>Acidithiobacillaceae</taxon>
        <taxon>Acidithiobacillus</taxon>
    </lineage>
</organism>
<sequence>MNKHALRALILSIFLSGLALLLTGCLPLMAASAAGTVVYYNMPQHHS</sequence>
<dbReference type="Proteomes" id="UP001195965">
    <property type="component" value="Chromosome"/>
</dbReference>
<keyword evidence="2" id="KW-1185">Reference proteome</keyword>
<accession>A0ACD5HFZ4</accession>
<protein>
    <submittedName>
        <fullName evidence="1">DUF3568 domain-containing protein</fullName>
    </submittedName>
</protein>
<name>A0ACD5HFZ4_9PROT</name>
<evidence type="ECO:0000313" key="2">
    <source>
        <dbReference type="Proteomes" id="UP001195965"/>
    </source>
</evidence>
<gene>
    <name evidence="1" type="ORF">HHS34_013640</name>
</gene>
<dbReference type="EMBL" id="CP127526">
    <property type="protein sequence ID" value="XRI73466.1"/>
    <property type="molecule type" value="Genomic_DNA"/>
</dbReference>